<gene>
    <name evidence="1" type="ORF">PPSIR1_24304</name>
</gene>
<dbReference type="Proteomes" id="UP000005801">
    <property type="component" value="Unassembled WGS sequence"/>
</dbReference>
<accession>A6GC25</accession>
<name>A6GC25_9BACT</name>
<sequence>MGARIRADGACACALAFDAVTEGESHPDDRDDPEYPSMDIQSFHQSCIEAEGGDALTRALRGICEHRHAAEPVGSRTCESVGWEPWSGDPRSTVEAMGWQQWTPDLRNALEAVEGWQPWSPSPALES</sequence>
<dbReference type="EMBL" id="ABCS01000062">
    <property type="protein sequence ID" value="EDM76587.1"/>
    <property type="molecule type" value="Genomic_DNA"/>
</dbReference>
<keyword evidence="2" id="KW-1185">Reference proteome</keyword>
<dbReference type="AlphaFoldDB" id="A6GC25"/>
<organism evidence="1 2">
    <name type="scientific">Plesiocystis pacifica SIR-1</name>
    <dbReference type="NCBI Taxonomy" id="391625"/>
    <lineage>
        <taxon>Bacteria</taxon>
        <taxon>Pseudomonadati</taxon>
        <taxon>Myxococcota</taxon>
        <taxon>Polyangia</taxon>
        <taxon>Nannocystales</taxon>
        <taxon>Nannocystaceae</taxon>
        <taxon>Plesiocystis</taxon>
    </lineage>
</organism>
<protein>
    <submittedName>
        <fullName evidence="1">Uncharacterized protein</fullName>
    </submittedName>
</protein>
<evidence type="ECO:0000313" key="2">
    <source>
        <dbReference type="Proteomes" id="UP000005801"/>
    </source>
</evidence>
<dbReference type="STRING" id="391625.PPSIR1_24304"/>
<dbReference type="RefSeq" id="WP_006974266.1">
    <property type="nucleotide sequence ID" value="NZ_ABCS01000062.1"/>
</dbReference>
<reference evidence="1 2" key="1">
    <citation type="submission" date="2007-06" db="EMBL/GenBank/DDBJ databases">
        <authorList>
            <person name="Shimkets L."/>
            <person name="Ferriera S."/>
            <person name="Johnson J."/>
            <person name="Kravitz S."/>
            <person name="Beeson K."/>
            <person name="Sutton G."/>
            <person name="Rogers Y.-H."/>
            <person name="Friedman R."/>
            <person name="Frazier M."/>
            <person name="Venter J.C."/>
        </authorList>
    </citation>
    <scope>NUCLEOTIDE SEQUENCE [LARGE SCALE GENOMIC DNA]</scope>
    <source>
        <strain evidence="1 2">SIR-1</strain>
    </source>
</reference>
<proteinExistence type="predicted"/>
<comment type="caution">
    <text evidence="1">The sequence shown here is derived from an EMBL/GenBank/DDBJ whole genome shotgun (WGS) entry which is preliminary data.</text>
</comment>
<evidence type="ECO:0000313" key="1">
    <source>
        <dbReference type="EMBL" id="EDM76587.1"/>
    </source>
</evidence>